<dbReference type="AlphaFoldDB" id="A0A9N7YJK7"/>
<dbReference type="EMBL" id="CADEAL010001013">
    <property type="protein sequence ID" value="CAB1428013.1"/>
    <property type="molecule type" value="Genomic_DNA"/>
</dbReference>
<protein>
    <submittedName>
        <fullName evidence="1">Uncharacterized protein</fullName>
    </submittedName>
</protein>
<accession>A0A9N7YJK7</accession>
<sequence>MNLLWQSLSGPAYQDSISLTQDETHPGCLPCNAVSSHHTPTCSAAAGRGIPDNPQKVKGTICGQDLPSEQHCNLIGSPCLRLLNTRELYFHMMTFICARRQERDVCGATVITSFPESSRAMRPIYERASVVSTFPGKAPATLTVVGKGLRPKY</sequence>
<organism evidence="1 2">
    <name type="scientific">Pleuronectes platessa</name>
    <name type="common">European plaice</name>
    <dbReference type="NCBI Taxonomy" id="8262"/>
    <lineage>
        <taxon>Eukaryota</taxon>
        <taxon>Metazoa</taxon>
        <taxon>Chordata</taxon>
        <taxon>Craniata</taxon>
        <taxon>Vertebrata</taxon>
        <taxon>Euteleostomi</taxon>
        <taxon>Actinopterygii</taxon>
        <taxon>Neopterygii</taxon>
        <taxon>Teleostei</taxon>
        <taxon>Neoteleostei</taxon>
        <taxon>Acanthomorphata</taxon>
        <taxon>Carangaria</taxon>
        <taxon>Pleuronectiformes</taxon>
        <taxon>Pleuronectoidei</taxon>
        <taxon>Pleuronectidae</taxon>
        <taxon>Pleuronectes</taxon>
    </lineage>
</organism>
<evidence type="ECO:0000313" key="1">
    <source>
        <dbReference type="EMBL" id="CAB1428013.1"/>
    </source>
</evidence>
<keyword evidence="2" id="KW-1185">Reference proteome</keyword>
<dbReference type="Proteomes" id="UP001153269">
    <property type="component" value="Unassembled WGS sequence"/>
</dbReference>
<comment type="caution">
    <text evidence="1">The sequence shown here is derived from an EMBL/GenBank/DDBJ whole genome shotgun (WGS) entry which is preliminary data.</text>
</comment>
<proteinExistence type="predicted"/>
<reference evidence="1" key="1">
    <citation type="submission" date="2020-03" db="EMBL/GenBank/DDBJ databases">
        <authorList>
            <person name="Weist P."/>
        </authorList>
    </citation>
    <scope>NUCLEOTIDE SEQUENCE</scope>
</reference>
<evidence type="ECO:0000313" key="2">
    <source>
        <dbReference type="Proteomes" id="UP001153269"/>
    </source>
</evidence>
<name>A0A9N7YJK7_PLEPL</name>
<gene>
    <name evidence="1" type="ORF">PLEPLA_LOCUS15967</name>
</gene>